<dbReference type="VEuPathDB" id="FungiDB:PDIP_76760"/>
<sequence length="308" mass="33324">MASYSTSFSNPDSLTELSRIIERTLVDTGRLFRKSGSMPSRAHLQRSLPLYHDSFQNALDNLSEQIFIAKAFLEKDYEALKATSAAPQPIKDVAMSDVKQQVEPDTQTPPIGKVEVVTELESRPKTEEDPSASQSLPAEIKPDIQLDDDVVVKKEGDNTAPDQSFPGPNEDLTFDSVLNETGGTNDFGLSLDFNDDDMGNQAFLSGSNFTASGATGGADRLNTTQPLGTTSGVPAGGGAFDMELQKTEGDDGNFQQGNSGEDFMGPAESNFDDLFMDTDNFGENGGDFNQLEGDSLMNVNELDDNWFN</sequence>
<dbReference type="Proteomes" id="UP000595662">
    <property type="component" value="Chromosome 1"/>
</dbReference>
<evidence type="ECO:0000313" key="3">
    <source>
        <dbReference type="Proteomes" id="UP000595662"/>
    </source>
</evidence>
<name>A0A7T7BIE0_PENDI</name>
<dbReference type="KEGG" id="pdp:PDIP_76760"/>
<feature type="region of interest" description="Disordered" evidence="1">
    <location>
        <begin position="119"/>
        <end position="145"/>
    </location>
</feature>
<dbReference type="EMBL" id="CP060774">
    <property type="protein sequence ID" value="QQK40921.1"/>
    <property type="molecule type" value="Genomic_DNA"/>
</dbReference>
<dbReference type="RefSeq" id="XP_014531833.1">
    <property type="nucleotide sequence ID" value="XM_014676347.1"/>
</dbReference>
<reference evidence="2 3" key="1">
    <citation type="submission" date="2020-08" db="EMBL/GenBank/DDBJ databases">
        <title>The completed genome sequence of the pathogenic ascomycete fungus Penicillium digitatum.</title>
        <authorList>
            <person name="Wang M."/>
        </authorList>
    </citation>
    <scope>NUCLEOTIDE SEQUENCE [LARGE SCALE GENOMIC DNA]</scope>
    <source>
        <strain evidence="2 3">PdW03</strain>
    </source>
</reference>
<dbReference type="OMA" id="MGPAESN"/>
<accession>A0A7T7BIE0</accession>
<dbReference type="AlphaFoldDB" id="A0A7T7BIE0"/>
<organism evidence="2 3">
    <name type="scientific">Penicillium digitatum</name>
    <name type="common">Green mold</name>
    <dbReference type="NCBI Taxonomy" id="36651"/>
    <lineage>
        <taxon>Eukaryota</taxon>
        <taxon>Fungi</taxon>
        <taxon>Dikarya</taxon>
        <taxon>Ascomycota</taxon>
        <taxon>Pezizomycotina</taxon>
        <taxon>Eurotiomycetes</taxon>
        <taxon>Eurotiomycetidae</taxon>
        <taxon>Eurotiales</taxon>
        <taxon>Aspergillaceae</taxon>
        <taxon>Penicillium</taxon>
    </lineage>
</organism>
<feature type="compositionally biased region" description="Polar residues" evidence="1">
    <location>
        <begin position="221"/>
        <end position="232"/>
    </location>
</feature>
<proteinExistence type="predicted"/>
<protein>
    <submittedName>
        <fullName evidence="2">Titin</fullName>
    </submittedName>
</protein>
<dbReference type="GeneID" id="26235992"/>
<feature type="region of interest" description="Disordered" evidence="1">
    <location>
        <begin position="215"/>
        <end position="238"/>
    </location>
</feature>
<evidence type="ECO:0000256" key="1">
    <source>
        <dbReference type="SAM" id="MobiDB-lite"/>
    </source>
</evidence>
<evidence type="ECO:0000313" key="2">
    <source>
        <dbReference type="EMBL" id="QQK40921.1"/>
    </source>
</evidence>
<gene>
    <name evidence="2" type="ORF">Pdw03_3775</name>
</gene>